<dbReference type="AlphaFoldDB" id="A0AAE4QQW2"/>
<reference evidence="1 2" key="1">
    <citation type="journal article" date="2018" name="Microb. Genom.">
        <title>Deciphering the unexplored Leptospira diversity from soils uncovers genomic evolution to virulence.</title>
        <authorList>
            <person name="Thibeaux R."/>
            <person name="Iraola G."/>
            <person name="Ferres I."/>
            <person name="Bierque E."/>
            <person name="Girault D."/>
            <person name="Soupe-Gilbert M.E."/>
            <person name="Picardeau M."/>
            <person name="Goarant C."/>
        </authorList>
    </citation>
    <scope>NUCLEOTIDE SEQUENCE [LARGE SCALE GENOMIC DNA]</scope>
    <source>
        <strain evidence="1 2">ATI7-C-A5</strain>
    </source>
</reference>
<proteinExistence type="predicted"/>
<accession>A0AAE4QQW2</accession>
<protein>
    <submittedName>
        <fullName evidence="1">Uncharacterized protein</fullName>
    </submittedName>
</protein>
<comment type="caution">
    <text evidence="1">The sequence shown here is derived from an EMBL/GenBank/DDBJ whole genome shotgun (WGS) entry which is preliminary data.</text>
</comment>
<evidence type="ECO:0000313" key="2">
    <source>
        <dbReference type="Proteomes" id="UP000232122"/>
    </source>
</evidence>
<organism evidence="1 2">
    <name type="scientific">Leptospira ellisii</name>
    <dbReference type="NCBI Taxonomy" id="2023197"/>
    <lineage>
        <taxon>Bacteria</taxon>
        <taxon>Pseudomonadati</taxon>
        <taxon>Spirochaetota</taxon>
        <taxon>Spirochaetia</taxon>
        <taxon>Leptospirales</taxon>
        <taxon>Leptospiraceae</taxon>
        <taxon>Leptospira</taxon>
    </lineage>
</organism>
<sequence>MEPKVCMKERQMYIHMTPRGYQKAKFLDALGRSSSIEETNELGEKPTLWLGLDNGDRIRIDREIAKLAASILTQFAETGKIAA</sequence>
<evidence type="ECO:0000313" key="1">
    <source>
        <dbReference type="EMBL" id="MDV6237537.1"/>
    </source>
</evidence>
<dbReference type="EMBL" id="NPEF02000026">
    <property type="protein sequence ID" value="MDV6237537.1"/>
    <property type="molecule type" value="Genomic_DNA"/>
</dbReference>
<name>A0AAE4QQW2_9LEPT</name>
<dbReference type="Proteomes" id="UP000232122">
    <property type="component" value="Unassembled WGS sequence"/>
</dbReference>
<dbReference type="RefSeq" id="WP_243399449.1">
    <property type="nucleotide sequence ID" value="NZ_NPEF02000026.1"/>
</dbReference>
<keyword evidence="2" id="KW-1185">Reference proteome</keyword>
<gene>
    <name evidence="1" type="ORF">CH379_018040</name>
</gene>